<evidence type="ECO:0000256" key="3">
    <source>
        <dbReference type="ARBA" id="ARBA00022553"/>
    </source>
</evidence>
<feature type="modified residue" description="4-aspartylphosphate" evidence="6 8">
    <location>
        <position position="56"/>
    </location>
</feature>
<dbReference type="InterPro" id="IPR008248">
    <property type="entry name" value="CheB-like"/>
</dbReference>
<evidence type="ECO:0000259" key="9">
    <source>
        <dbReference type="PROSITE" id="PS50110"/>
    </source>
</evidence>
<comment type="similarity">
    <text evidence="6">Belongs to the CheB family.</text>
</comment>
<dbReference type="GO" id="GO:0006935">
    <property type="term" value="P:chemotaxis"/>
    <property type="evidence" value="ECO:0007669"/>
    <property type="project" value="UniProtKB-UniRule"/>
</dbReference>
<dbReference type="Proteomes" id="UP000235916">
    <property type="component" value="Unassembled WGS sequence"/>
</dbReference>
<dbReference type="InterPro" id="IPR011006">
    <property type="entry name" value="CheY-like_superfamily"/>
</dbReference>
<evidence type="ECO:0000313" key="12">
    <source>
        <dbReference type="Proteomes" id="UP000235916"/>
    </source>
</evidence>
<evidence type="ECO:0000256" key="4">
    <source>
        <dbReference type="ARBA" id="ARBA00022801"/>
    </source>
</evidence>
<dbReference type="SUPFAM" id="SSF52172">
    <property type="entry name" value="CheY-like"/>
    <property type="match status" value="1"/>
</dbReference>
<dbReference type="PANTHER" id="PTHR42872">
    <property type="entry name" value="PROTEIN-GLUTAMATE METHYLESTERASE/PROTEIN-GLUTAMINE GLUTAMINASE"/>
    <property type="match status" value="1"/>
</dbReference>
<dbReference type="PROSITE" id="PS50122">
    <property type="entry name" value="CHEB"/>
    <property type="match status" value="1"/>
</dbReference>
<dbReference type="InterPro" id="IPR035909">
    <property type="entry name" value="CheB_C"/>
</dbReference>
<feature type="active site" evidence="6 7">
    <location>
        <position position="198"/>
    </location>
</feature>
<dbReference type="SUPFAM" id="SSF52738">
    <property type="entry name" value="Methylesterase CheB, C-terminal domain"/>
    <property type="match status" value="1"/>
</dbReference>
<dbReference type="EC" id="3.1.1.61" evidence="6"/>
<dbReference type="GO" id="GO:0000156">
    <property type="term" value="F:phosphorelay response regulator activity"/>
    <property type="evidence" value="ECO:0007669"/>
    <property type="project" value="InterPro"/>
</dbReference>
<comment type="subcellular location">
    <subcellularLocation>
        <location evidence="6">Cytoplasm</location>
    </subcellularLocation>
</comment>
<dbReference type="GO" id="GO:0005737">
    <property type="term" value="C:cytoplasm"/>
    <property type="evidence" value="ECO:0007669"/>
    <property type="project" value="UniProtKB-SubCell"/>
</dbReference>
<evidence type="ECO:0000256" key="1">
    <source>
        <dbReference type="ARBA" id="ARBA00022490"/>
    </source>
</evidence>
<dbReference type="PANTHER" id="PTHR42872:SF6">
    <property type="entry name" value="PROTEIN-GLUTAMATE METHYLESTERASE_PROTEIN-GLUTAMINE GLUTAMINASE"/>
    <property type="match status" value="1"/>
</dbReference>
<keyword evidence="4 6" id="KW-0378">Hydrolase</keyword>
<dbReference type="NCBIfam" id="NF001965">
    <property type="entry name" value="PRK00742.1"/>
    <property type="match status" value="1"/>
</dbReference>
<comment type="PTM">
    <text evidence="6">Phosphorylated by CheA. Phosphorylation of the N-terminal regulatory domain activates the methylesterase activity.</text>
</comment>
<keyword evidence="12" id="KW-1185">Reference proteome</keyword>
<dbReference type="Pfam" id="PF01339">
    <property type="entry name" value="CheB_methylest"/>
    <property type="match status" value="1"/>
</dbReference>
<dbReference type="Pfam" id="PF00072">
    <property type="entry name" value="Response_reg"/>
    <property type="match status" value="1"/>
</dbReference>
<feature type="domain" description="Response regulatory" evidence="9">
    <location>
        <begin position="6"/>
        <end position="122"/>
    </location>
</feature>
<reference evidence="11 12" key="1">
    <citation type="submission" date="2018-01" db="EMBL/GenBank/DDBJ databases">
        <title>Draft genome sequence of Paucibacter aquatile CR182 isolated from freshwater of the Nakdong River.</title>
        <authorList>
            <person name="Choi A."/>
            <person name="Chung E.J."/>
        </authorList>
    </citation>
    <scope>NUCLEOTIDE SEQUENCE [LARGE SCALE GENOMIC DNA]</scope>
    <source>
        <strain evidence="11 12">CR182</strain>
    </source>
</reference>
<evidence type="ECO:0000256" key="5">
    <source>
        <dbReference type="ARBA" id="ARBA00048267"/>
    </source>
</evidence>
<sequence length="386" mass="40627">MNARLRVAIIDDSAIVRKHLSQVLEAAGIQVTITASDPLFAWPKLEANWPDVIVLDVEMPRMDGISFLKRLMAEHPTPVVMCSTLTEAGCETTMQALAAGAIGFVTKPKLGLRDFLEGPGNGLVGAVRAAARANVHALPSQIAAQSNLSSGASQPMTRVNSAVPLGASAPRDRLAPGALASTSAMSETTDRVIAFGSSTGGVQTIETVLRQLPRTTPGIVLVQHMPERFTHPFASRLNSITELEVLEAKDGDRVINGRVLVAPGGRHMQLKRSGAQYVVEVRDGPLVNHHKPSVDVLFKSVAHCAGRNAIGVIFTGMGDDGARGLLEMRKSGAATLAQDEASCVVYGMPKAAAELGAAQQVLPLSDIAPTLLRLNGVVAGLNRQAD</sequence>
<evidence type="ECO:0000256" key="8">
    <source>
        <dbReference type="PROSITE-ProRule" id="PRU00169"/>
    </source>
</evidence>
<comment type="catalytic activity">
    <reaction evidence="6">
        <text>L-glutaminyl-[protein] + H2O = L-glutamyl-[protein] + NH4(+)</text>
        <dbReference type="Rhea" id="RHEA:16441"/>
        <dbReference type="Rhea" id="RHEA-COMP:10207"/>
        <dbReference type="Rhea" id="RHEA-COMP:10208"/>
        <dbReference type="ChEBI" id="CHEBI:15377"/>
        <dbReference type="ChEBI" id="CHEBI:28938"/>
        <dbReference type="ChEBI" id="CHEBI:29973"/>
        <dbReference type="ChEBI" id="CHEBI:30011"/>
        <dbReference type="EC" id="3.5.1.44"/>
    </reaction>
</comment>
<comment type="caution">
    <text evidence="11">The sequence shown here is derived from an EMBL/GenBank/DDBJ whole genome shotgun (WGS) entry which is preliminary data.</text>
</comment>
<evidence type="ECO:0000256" key="7">
    <source>
        <dbReference type="PROSITE-ProRule" id="PRU00050"/>
    </source>
</evidence>
<dbReference type="PROSITE" id="PS50110">
    <property type="entry name" value="RESPONSE_REGULATORY"/>
    <property type="match status" value="1"/>
</dbReference>
<comment type="catalytic activity">
    <reaction evidence="5 6">
        <text>[protein]-L-glutamate 5-O-methyl ester + H2O = L-glutamyl-[protein] + methanol + H(+)</text>
        <dbReference type="Rhea" id="RHEA:23236"/>
        <dbReference type="Rhea" id="RHEA-COMP:10208"/>
        <dbReference type="Rhea" id="RHEA-COMP:10311"/>
        <dbReference type="ChEBI" id="CHEBI:15377"/>
        <dbReference type="ChEBI" id="CHEBI:15378"/>
        <dbReference type="ChEBI" id="CHEBI:17790"/>
        <dbReference type="ChEBI" id="CHEBI:29973"/>
        <dbReference type="ChEBI" id="CHEBI:82795"/>
        <dbReference type="EC" id="3.1.1.61"/>
    </reaction>
</comment>
<dbReference type="PIRSF" id="PIRSF000876">
    <property type="entry name" value="RR_chemtxs_CheB"/>
    <property type="match status" value="1"/>
</dbReference>
<evidence type="ECO:0000256" key="2">
    <source>
        <dbReference type="ARBA" id="ARBA00022500"/>
    </source>
</evidence>
<dbReference type="CDD" id="cd17541">
    <property type="entry name" value="REC_CheB-like"/>
    <property type="match status" value="1"/>
</dbReference>
<dbReference type="GO" id="GO:0008984">
    <property type="term" value="F:protein-glutamate methylesterase activity"/>
    <property type="evidence" value="ECO:0007669"/>
    <property type="project" value="UniProtKB-UniRule"/>
</dbReference>
<keyword evidence="2 6" id="KW-0145">Chemotaxis</keyword>
<feature type="domain" description="CheB-type methylesterase" evidence="10">
    <location>
        <begin position="186"/>
        <end position="372"/>
    </location>
</feature>
<dbReference type="HAMAP" id="MF_00099">
    <property type="entry name" value="CheB_chemtxs"/>
    <property type="match status" value="1"/>
</dbReference>
<dbReference type="OrthoDB" id="9793421at2"/>
<dbReference type="InterPro" id="IPR001789">
    <property type="entry name" value="Sig_transdc_resp-reg_receiver"/>
</dbReference>
<dbReference type="EMBL" id="POSP01000001">
    <property type="protein sequence ID" value="PND40060.1"/>
    <property type="molecule type" value="Genomic_DNA"/>
</dbReference>
<dbReference type="Gene3D" id="3.40.50.2300">
    <property type="match status" value="1"/>
</dbReference>
<dbReference type="SMART" id="SM00448">
    <property type="entry name" value="REC"/>
    <property type="match status" value="1"/>
</dbReference>
<feature type="active site" evidence="6 7">
    <location>
        <position position="320"/>
    </location>
</feature>
<name>A0A2N8L2Y7_9BURK</name>
<proteinExistence type="inferred from homology"/>
<dbReference type="InterPro" id="IPR000673">
    <property type="entry name" value="Sig_transdc_resp-reg_Me-estase"/>
</dbReference>
<evidence type="ECO:0000259" key="10">
    <source>
        <dbReference type="PROSITE" id="PS50122"/>
    </source>
</evidence>
<dbReference type="CDD" id="cd16432">
    <property type="entry name" value="CheB_Rec"/>
    <property type="match status" value="1"/>
</dbReference>
<dbReference type="AlphaFoldDB" id="A0A2N8L2Y7"/>
<keyword evidence="3 6" id="KW-0597">Phosphoprotein</keyword>
<feature type="active site" evidence="6 7">
    <location>
        <position position="224"/>
    </location>
</feature>
<keyword evidence="1 6" id="KW-0963">Cytoplasm</keyword>
<comment type="function">
    <text evidence="6">Involved in chemotaxis. Part of a chemotaxis signal transduction system that modulates chemotaxis in response to various stimuli. Catalyzes the demethylation of specific methylglutamate residues introduced into the chemoreceptors (methyl-accepting chemotaxis proteins or MCP) by CheR. Also mediates the irreversible deamidation of specific glutamine residues to glutamic acid.</text>
</comment>
<gene>
    <name evidence="6" type="primary">cheB</name>
    <name evidence="11" type="ORF">C1O66_01300</name>
</gene>
<accession>A0A2N8L2Y7</accession>
<dbReference type="GO" id="GO:0050568">
    <property type="term" value="F:protein-glutamine glutaminase activity"/>
    <property type="evidence" value="ECO:0007669"/>
    <property type="project" value="UniProtKB-UniRule"/>
</dbReference>
<dbReference type="EC" id="3.5.1.44" evidence="6"/>
<protein>
    <recommendedName>
        <fullName evidence="6">Protein-glutamate methylesterase/protein-glutamine glutaminase</fullName>
        <ecNumber evidence="6">3.1.1.61</ecNumber>
        <ecNumber evidence="6">3.5.1.44</ecNumber>
    </recommendedName>
</protein>
<evidence type="ECO:0000256" key="6">
    <source>
        <dbReference type="HAMAP-Rule" id="MF_00099"/>
    </source>
</evidence>
<organism evidence="11 12">
    <name type="scientific">Kinneretia aquatilis</name>
    <dbReference type="NCBI Taxonomy" id="2070761"/>
    <lineage>
        <taxon>Bacteria</taxon>
        <taxon>Pseudomonadati</taxon>
        <taxon>Pseudomonadota</taxon>
        <taxon>Betaproteobacteria</taxon>
        <taxon>Burkholderiales</taxon>
        <taxon>Sphaerotilaceae</taxon>
        <taxon>Roseateles</taxon>
    </lineage>
</organism>
<dbReference type="Gene3D" id="3.40.50.180">
    <property type="entry name" value="Methylesterase CheB, C-terminal domain"/>
    <property type="match status" value="1"/>
</dbReference>
<dbReference type="NCBIfam" id="NF009206">
    <property type="entry name" value="PRK12555.1"/>
    <property type="match status" value="1"/>
</dbReference>
<evidence type="ECO:0000313" key="11">
    <source>
        <dbReference type="EMBL" id="PND40060.1"/>
    </source>
</evidence>
<comment type="domain">
    <text evidence="6">Contains a C-terminal catalytic domain, and an N-terminal region which modulates catalytic activity.</text>
</comment>